<dbReference type="Gene3D" id="3.30.450.20">
    <property type="entry name" value="PAS domain"/>
    <property type="match status" value="1"/>
</dbReference>
<dbReference type="Pfam" id="PF02518">
    <property type="entry name" value="HATPase_c"/>
    <property type="match status" value="1"/>
</dbReference>
<evidence type="ECO:0000313" key="10">
    <source>
        <dbReference type="EMBL" id="MDC7225604.1"/>
    </source>
</evidence>
<dbReference type="PANTHER" id="PTHR41523:SF8">
    <property type="entry name" value="ETHYLENE RESPONSE SENSOR PROTEIN"/>
    <property type="match status" value="1"/>
</dbReference>
<evidence type="ECO:0000313" key="11">
    <source>
        <dbReference type="Proteomes" id="UP001221217"/>
    </source>
</evidence>
<evidence type="ECO:0000256" key="5">
    <source>
        <dbReference type="ARBA" id="ARBA00022741"/>
    </source>
</evidence>
<keyword evidence="3" id="KW-0597">Phosphoprotein</keyword>
<keyword evidence="5" id="KW-0547">Nucleotide-binding</keyword>
<dbReference type="GO" id="GO:0005524">
    <property type="term" value="F:ATP binding"/>
    <property type="evidence" value="ECO:0007669"/>
    <property type="project" value="UniProtKB-KW"/>
</dbReference>
<name>A0AAJ1MMN8_9SPIO</name>
<evidence type="ECO:0000256" key="1">
    <source>
        <dbReference type="ARBA" id="ARBA00000085"/>
    </source>
</evidence>
<reference evidence="10 11" key="1">
    <citation type="submission" date="2022-12" db="EMBL/GenBank/DDBJ databases">
        <title>Metagenome assembled genome from gulf of manar.</title>
        <authorList>
            <person name="Kohli P."/>
            <person name="Pk S."/>
            <person name="Venkata Ramana C."/>
            <person name="Sasikala C."/>
        </authorList>
    </citation>
    <scope>NUCLEOTIDE SEQUENCE [LARGE SCALE GENOMIC DNA]</scope>
    <source>
        <strain evidence="10">JB008</strain>
    </source>
</reference>
<evidence type="ECO:0000256" key="4">
    <source>
        <dbReference type="ARBA" id="ARBA00022679"/>
    </source>
</evidence>
<dbReference type="Gene3D" id="3.30.565.10">
    <property type="entry name" value="Histidine kinase-like ATPase, C-terminal domain"/>
    <property type="match status" value="1"/>
</dbReference>
<protein>
    <recommendedName>
        <fullName evidence="2">histidine kinase</fullName>
        <ecNumber evidence="2">2.7.13.3</ecNumber>
    </recommendedName>
</protein>
<keyword evidence="7" id="KW-0067">ATP-binding</keyword>
<dbReference type="PANTHER" id="PTHR41523">
    <property type="entry name" value="TWO-COMPONENT SYSTEM SENSOR PROTEIN"/>
    <property type="match status" value="1"/>
</dbReference>
<dbReference type="InterPro" id="IPR011495">
    <property type="entry name" value="Sig_transdc_His_kin_sub2_dim/P"/>
</dbReference>
<gene>
    <name evidence="10" type="ORF">PQJ61_02440</name>
</gene>
<dbReference type="EC" id="2.7.13.3" evidence="2"/>
<evidence type="ECO:0000259" key="9">
    <source>
        <dbReference type="Pfam" id="PF07568"/>
    </source>
</evidence>
<comment type="catalytic activity">
    <reaction evidence="1">
        <text>ATP + protein L-histidine = ADP + protein N-phospho-L-histidine.</text>
        <dbReference type="EC" id="2.7.13.3"/>
    </reaction>
</comment>
<dbReference type="InterPro" id="IPR036890">
    <property type="entry name" value="HATPase_C_sf"/>
</dbReference>
<keyword evidence="6 10" id="KW-0418">Kinase</keyword>
<dbReference type="InterPro" id="IPR003594">
    <property type="entry name" value="HATPase_dom"/>
</dbReference>
<evidence type="ECO:0000259" key="8">
    <source>
        <dbReference type="Pfam" id="PF02518"/>
    </source>
</evidence>
<organism evidence="10 11">
    <name type="scientific">Candidatus Thalassospirochaeta sargassi</name>
    <dbReference type="NCBI Taxonomy" id="3119039"/>
    <lineage>
        <taxon>Bacteria</taxon>
        <taxon>Pseudomonadati</taxon>
        <taxon>Spirochaetota</taxon>
        <taxon>Spirochaetia</taxon>
        <taxon>Spirochaetales</taxon>
        <taxon>Spirochaetaceae</taxon>
        <taxon>Candidatus Thalassospirochaeta</taxon>
    </lineage>
</organism>
<evidence type="ECO:0000256" key="6">
    <source>
        <dbReference type="ARBA" id="ARBA00022777"/>
    </source>
</evidence>
<dbReference type="SUPFAM" id="SSF55874">
    <property type="entry name" value="ATPase domain of HSP90 chaperone/DNA topoisomerase II/histidine kinase"/>
    <property type="match status" value="1"/>
</dbReference>
<feature type="domain" description="Histidine kinase/HSP90-like ATPase" evidence="8">
    <location>
        <begin position="103"/>
        <end position="188"/>
    </location>
</feature>
<accession>A0AAJ1MMN8</accession>
<evidence type="ECO:0000256" key="3">
    <source>
        <dbReference type="ARBA" id="ARBA00022553"/>
    </source>
</evidence>
<dbReference type="EMBL" id="JAQQAL010000008">
    <property type="protein sequence ID" value="MDC7225604.1"/>
    <property type="molecule type" value="Genomic_DNA"/>
</dbReference>
<proteinExistence type="predicted"/>
<dbReference type="Pfam" id="PF07568">
    <property type="entry name" value="HisKA_2"/>
    <property type="match status" value="1"/>
</dbReference>
<feature type="domain" description="Signal transduction histidine kinase subgroup 2 dimerisation and phosphoacceptor" evidence="9">
    <location>
        <begin position="3"/>
        <end position="76"/>
    </location>
</feature>
<dbReference type="GO" id="GO:0004673">
    <property type="term" value="F:protein histidine kinase activity"/>
    <property type="evidence" value="ECO:0007669"/>
    <property type="project" value="UniProtKB-EC"/>
</dbReference>
<comment type="caution">
    <text evidence="10">The sequence shown here is derived from an EMBL/GenBank/DDBJ whole genome shotgun (WGS) entry which is preliminary data.</text>
</comment>
<dbReference type="Proteomes" id="UP001221217">
    <property type="component" value="Unassembled WGS sequence"/>
</dbReference>
<evidence type="ECO:0000256" key="2">
    <source>
        <dbReference type="ARBA" id="ARBA00012438"/>
    </source>
</evidence>
<sequence>MREAEHRVKNNLSLVSSLVNLQASELADPDDRDKMKLVSDRIQSIVLLHEKLSLSVDLRNIAMRDYLRELIAGIRSTRGDGKPDIKIESDSVDVIFEAKLISLLGLIITELVTNALKYGYPDRIDGLIEVILDKIDKQDYRLTVRNDGIALSDDLDFETPKSLGILLVKKLVEDMDAEMIITRSPNPSFEILFRKD</sequence>
<keyword evidence="4" id="KW-0808">Transferase</keyword>
<dbReference type="AlphaFoldDB" id="A0AAJ1MMN8"/>
<evidence type="ECO:0000256" key="7">
    <source>
        <dbReference type="ARBA" id="ARBA00022840"/>
    </source>
</evidence>